<proteinExistence type="predicted"/>
<protein>
    <submittedName>
        <fullName evidence="1">IPExxxVDY family protein</fullName>
    </submittedName>
</protein>
<dbReference type="EMBL" id="VHIQ01000002">
    <property type="protein sequence ID" value="TPV34827.1"/>
    <property type="molecule type" value="Genomic_DNA"/>
</dbReference>
<dbReference type="InterPro" id="IPR047690">
    <property type="entry name" value="IPExxxVDY_fam"/>
</dbReference>
<dbReference type="NCBIfam" id="NF033205">
    <property type="entry name" value="IPExxxVDY"/>
    <property type="match status" value="1"/>
</dbReference>
<evidence type="ECO:0000313" key="1">
    <source>
        <dbReference type="EMBL" id="TPV34827.1"/>
    </source>
</evidence>
<dbReference type="Proteomes" id="UP000317332">
    <property type="component" value="Unassembled WGS sequence"/>
</dbReference>
<accession>A0A506PNP0</accession>
<gene>
    <name evidence="1" type="ORF">FJ651_04645</name>
</gene>
<reference evidence="1 2" key="1">
    <citation type="submission" date="2019-06" db="EMBL/GenBank/DDBJ databases">
        <title>Flavobacteriaceae Paucihalobacterium erythroidium CWB-1, complete genome.</title>
        <authorList>
            <person name="Wu S."/>
        </authorList>
    </citation>
    <scope>NUCLEOTIDE SEQUENCE [LARGE SCALE GENOMIC DNA]</scope>
    <source>
        <strain evidence="1 2">CWB-1</strain>
    </source>
</reference>
<dbReference type="AlphaFoldDB" id="A0A506PNP0"/>
<keyword evidence="2" id="KW-1185">Reference proteome</keyword>
<organism evidence="1 2">
    <name type="scientific">Paucihalobacter ruber</name>
    <dbReference type="NCBI Taxonomy" id="2567861"/>
    <lineage>
        <taxon>Bacteria</taxon>
        <taxon>Pseudomonadati</taxon>
        <taxon>Bacteroidota</taxon>
        <taxon>Flavobacteriia</taxon>
        <taxon>Flavobacteriales</taxon>
        <taxon>Flavobacteriaceae</taxon>
        <taxon>Paucihalobacter</taxon>
    </lineage>
</organism>
<comment type="caution">
    <text evidence="1">The sequence shown here is derived from an EMBL/GenBank/DDBJ whole genome shotgun (WGS) entry which is preliminary data.</text>
</comment>
<dbReference type="RefSeq" id="WP_140989250.1">
    <property type="nucleotide sequence ID" value="NZ_VHIQ01000002.1"/>
</dbReference>
<evidence type="ECO:0000313" key="2">
    <source>
        <dbReference type="Proteomes" id="UP000317332"/>
    </source>
</evidence>
<sequence>MALHRLELDEFYDDSFTLIAIHSQIEDYRLAYLLNKNLNLKLNRCEKDLDFKYFMASYPYFEFNETLQCRTWYLIANSCVTETESIQSSGSLFDFSQKAYKTHFLVPEYKSVNYFLKVEEEATHFDELSTIKKIIDIPKIVTSYKVDANQLKSKNHLIF</sequence>
<dbReference type="OrthoDB" id="676614at2"/>
<name>A0A506PNP0_9FLAO</name>